<dbReference type="AlphaFoldDB" id="A0A239WP50"/>
<dbReference type="InterPro" id="IPR013766">
    <property type="entry name" value="Thioredoxin_domain"/>
</dbReference>
<dbReference type="SUPFAM" id="SSF52833">
    <property type="entry name" value="Thioredoxin-like"/>
    <property type="match status" value="1"/>
</dbReference>
<dbReference type="PROSITE" id="PS51257">
    <property type="entry name" value="PROKAR_LIPOPROTEIN"/>
    <property type="match status" value="1"/>
</dbReference>
<keyword evidence="3" id="KW-1185">Reference proteome</keyword>
<dbReference type="RefSeq" id="WP_095070014.1">
    <property type="nucleotide sequence ID" value="NZ_LT906465.1"/>
</dbReference>
<reference evidence="2 3" key="1">
    <citation type="submission" date="2017-06" db="EMBL/GenBank/DDBJ databases">
        <authorList>
            <consortium name="Pathogen Informatics"/>
        </authorList>
    </citation>
    <scope>NUCLEOTIDE SEQUENCE [LARGE SCALE GENOMIC DNA]</scope>
    <source>
        <strain evidence="2 3">NCTC13490</strain>
    </source>
</reference>
<organism evidence="2 3">
    <name type="scientific">Chryseobacterium taklimakanense</name>
    <dbReference type="NCBI Taxonomy" id="536441"/>
    <lineage>
        <taxon>Bacteria</taxon>
        <taxon>Pseudomonadati</taxon>
        <taxon>Bacteroidota</taxon>
        <taxon>Flavobacteriia</taxon>
        <taxon>Flavobacteriales</taxon>
        <taxon>Weeksellaceae</taxon>
        <taxon>Chryseobacterium group</taxon>
        <taxon>Chryseobacterium</taxon>
    </lineage>
</organism>
<accession>A0A239WP50</accession>
<dbReference type="Proteomes" id="UP000215196">
    <property type="component" value="Chromosome 1"/>
</dbReference>
<dbReference type="Gene3D" id="3.40.30.10">
    <property type="entry name" value="Glutaredoxin"/>
    <property type="match status" value="1"/>
</dbReference>
<proteinExistence type="predicted"/>
<dbReference type="EMBL" id="LT906465">
    <property type="protein sequence ID" value="SNV35880.1"/>
    <property type="molecule type" value="Genomic_DNA"/>
</dbReference>
<gene>
    <name evidence="2" type="ORF">SAMEA4412677_00468</name>
</gene>
<evidence type="ECO:0000313" key="2">
    <source>
        <dbReference type="EMBL" id="SNV35880.1"/>
    </source>
</evidence>
<evidence type="ECO:0000259" key="1">
    <source>
        <dbReference type="PROSITE" id="PS51352"/>
    </source>
</evidence>
<feature type="domain" description="Thioredoxin" evidence="1">
    <location>
        <begin position="41"/>
        <end position="179"/>
    </location>
</feature>
<protein>
    <recommendedName>
        <fullName evidence="1">Thioredoxin domain-containing protein</fullName>
    </recommendedName>
</protein>
<dbReference type="InterPro" id="IPR036249">
    <property type="entry name" value="Thioredoxin-like_sf"/>
</dbReference>
<name>A0A239WP50_9FLAO</name>
<dbReference type="KEGG" id="ctak:4412677_00468"/>
<dbReference type="PROSITE" id="PS51352">
    <property type="entry name" value="THIOREDOXIN_2"/>
    <property type="match status" value="1"/>
</dbReference>
<sequence>MRNIIKSIFTVGLIALTLQSCEAQKVVVNREVDNQTDGKMLLGPQTIDQFKKEPYSDWYDEEYSGYSLDAATMAELKKKKFKSYQLVVFIGTWCSDSHREFPRLMKILDELDFPSEKLSIIAVNRKKESPSGEEGLYNIQFVPTIIVKKYGKEFGRIIEFPKSGFIEKDLLEIIEKNDTSVKDLFKK</sequence>
<evidence type="ECO:0000313" key="3">
    <source>
        <dbReference type="Proteomes" id="UP000215196"/>
    </source>
</evidence>